<dbReference type="AlphaFoldDB" id="A0A5A7R604"/>
<evidence type="ECO:0000256" key="1">
    <source>
        <dbReference type="SAM" id="MobiDB-lite"/>
    </source>
</evidence>
<evidence type="ECO:0000313" key="2">
    <source>
        <dbReference type="EMBL" id="GER52846.1"/>
    </source>
</evidence>
<organism evidence="2 3">
    <name type="scientific">Striga asiatica</name>
    <name type="common">Asiatic witchweed</name>
    <name type="synonym">Buchnera asiatica</name>
    <dbReference type="NCBI Taxonomy" id="4170"/>
    <lineage>
        <taxon>Eukaryota</taxon>
        <taxon>Viridiplantae</taxon>
        <taxon>Streptophyta</taxon>
        <taxon>Embryophyta</taxon>
        <taxon>Tracheophyta</taxon>
        <taxon>Spermatophyta</taxon>
        <taxon>Magnoliopsida</taxon>
        <taxon>eudicotyledons</taxon>
        <taxon>Gunneridae</taxon>
        <taxon>Pentapetalae</taxon>
        <taxon>asterids</taxon>
        <taxon>lamiids</taxon>
        <taxon>Lamiales</taxon>
        <taxon>Orobanchaceae</taxon>
        <taxon>Buchnereae</taxon>
        <taxon>Striga</taxon>
    </lineage>
</organism>
<gene>
    <name evidence="2" type="ORF">STAS_30327</name>
</gene>
<feature type="region of interest" description="Disordered" evidence="1">
    <location>
        <begin position="1"/>
        <end position="56"/>
    </location>
</feature>
<keyword evidence="3" id="KW-1185">Reference proteome</keyword>
<sequence>MSFLSVTLPQSRGQLTTPPETWSPNATEKPIATESKPPRNGPGLKPAAAPRRDPDPNVENLILSSAAASFPYDHYRYPLNSTFIPFAGVLTYIVRYMDHTMASTKHWTDNCMGWSPLHSMLYFSLLFYIQTFHAMEIAGAIPPSSPLRSLLSAIEAENLWIPGPLVQFFKNLSCFRPVETDLYGILTPYVLLAPEWSHESGYVLVEPLCTLVPHIPALISRLRTICSVAVRDNMNDTLFASDVNGPNHAATLFGRNFTNSDNDQLIMHSPGMNLALPGSLRLWQNAASRLELNGISATLEPDTVVENSWACFLQLNGVSEWFGPLTAIMSKYSQFWKGSSTLAECSPNGSASGGVKMSIVQQSNLTATPRWNAQTGEHNRNSHGNANQIGHYTLYTNRNLTLDATCTIPDLSHSMWYAAITYAFNVGEDIPGHRICPFWQIQPDVIGRSDVSTLQGILASLVRDYHCDSPFFKLAALQPTLVS</sequence>
<comment type="caution">
    <text evidence="2">The sequence shown here is derived from an EMBL/GenBank/DDBJ whole genome shotgun (WGS) entry which is preliminary data.</text>
</comment>
<dbReference type="Proteomes" id="UP000325081">
    <property type="component" value="Unassembled WGS sequence"/>
</dbReference>
<accession>A0A5A7R604</accession>
<keyword evidence="2" id="KW-0946">Virion</keyword>
<keyword evidence="2" id="KW-0167">Capsid protein</keyword>
<name>A0A5A7R604_STRAF</name>
<protein>
    <submittedName>
        <fullName evidence="2">Coat protein</fullName>
    </submittedName>
</protein>
<feature type="compositionally biased region" description="Polar residues" evidence="1">
    <location>
        <begin position="1"/>
        <end position="26"/>
    </location>
</feature>
<dbReference type="OrthoDB" id="1684382at2759"/>
<dbReference type="EMBL" id="BKCP01010514">
    <property type="protein sequence ID" value="GER52846.1"/>
    <property type="molecule type" value="Genomic_DNA"/>
</dbReference>
<evidence type="ECO:0000313" key="3">
    <source>
        <dbReference type="Proteomes" id="UP000325081"/>
    </source>
</evidence>
<proteinExistence type="predicted"/>
<reference evidence="3" key="1">
    <citation type="journal article" date="2019" name="Curr. Biol.">
        <title>Genome Sequence of Striga asiatica Provides Insight into the Evolution of Plant Parasitism.</title>
        <authorList>
            <person name="Yoshida S."/>
            <person name="Kim S."/>
            <person name="Wafula E.K."/>
            <person name="Tanskanen J."/>
            <person name="Kim Y.M."/>
            <person name="Honaas L."/>
            <person name="Yang Z."/>
            <person name="Spallek T."/>
            <person name="Conn C.E."/>
            <person name="Ichihashi Y."/>
            <person name="Cheong K."/>
            <person name="Cui S."/>
            <person name="Der J.P."/>
            <person name="Gundlach H."/>
            <person name="Jiao Y."/>
            <person name="Hori C."/>
            <person name="Ishida J.K."/>
            <person name="Kasahara H."/>
            <person name="Kiba T."/>
            <person name="Kim M.S."/>
            <person name="Koo N."/>
            <person name="Laohavisit A."/>
            <person name="Lee Y.H."/>
            <person name="Lumba S."/>
            <person name="McCourt P."/>
            <person name="Mortimer J.C."/>
            <person name="Mutuku J.M."/>
            <person name="Nomura T."/>
            <person name="Sasaki-Sekimoto Y."/>
            <person name="Seto Y."/>
            <person name="Wang Y."/>
            <person name="Wakatake T."/>
            <person name="Sakakibara H."/>
            <person name="Demura T."/>
            <person name="Yamaguchi S."/>
            <person name="Yoneyama K."/>
            <person name="Manabe R.I."/>
            <person name="Nelson D.C."/>
            <person name="Schulman A.H."/>
            <person name="Timko M.P."/>
            <person name="dePamphilis C.W."/>
            <person name="Choi D."/>
            <person name="Shirasu K."/>
        </authorList>
    </citation>
    <scope>NUCLEOTIDE SEQUENCE [LARGE SCALE GENOMIC DNA]</scope>
    <source>
        <strain evidence="3">cv. UVA1</strain>
    </source>
</reference>